<accession>G5IMT1</accession>
<dbReference type="PROSITE" id="PS50932">
    <property type="entry name" value="HTH_LACI_2"/>
    <property type="match status" value="1"/>
</dbReference>
<dbReference type="PANTHER" id="PTHR30146">
    <property type="entry name" value="LACI-RELATED TRANSCRIPTIONAL REPRESSOR"/>
    <property type="match status" value="1"/>
</dbReference>
<dbReference type="InterPro" id="IPR046335">
    <property type="entry name" value="LacI/GalR-like_sensor"/>
</dbReference>
<dbReference type="InterPro" id="IPR028082">
    <property type="entry name" value="Peripla_BP_I"/>
</dbReference>
<proteinExistence type="predicted"/>
<dbReference type="Pfam" id="PF13377">
    <property type="entry name" value="Peripla_BP_3"/>
    <property type="match status" value="1"/>
</dbReference>
<dbReference type="HOGENOM" id="CLU_037628_6_2_9"/>
<evidence type="ECO:0000256" key="1">
    <source>
        <dbReference type="ARBA" id="ARBA00023015"/>
    </source>
</evidence>
<feature type="domain" description="HTH lacI-type" evidence="4">
    <location>
        <begin position="2"/>
        <end position="56"/>
    </location>
</feature>
<dbReference type="CDD" id="cd06267">
    <property type="entry name" value="PBP1_LacI_sugar_binding-like"/>
    <property type="match status" value="1"/>
</dbReference>
<dbReference type="Gene3D" id="1.10.260.40">
    <property type="entry name" value="lambda repressor-like DNA-binding domains"/>
    <property type="match status" value="1"/>
</dbReference>
<keyword evidence="3" id="KW-0804">Transcription</keyword>
<dbReference type="SMART" id="SM00354">
    <property type="entry name" value="HTH_LACI"/>
    <property type="match status" value="1"/>
</dbReference>
<keyword evidence="1" id="KW-0805">Transcription regulation</keyword>
<evidence type="ECO:0000313" key="6">
    <source>
        <dbReference type="Proteomes" id="UP000005384"/>
    </source>
</evidence>
<sequence>MVTVKDVAQHAGVSPATVSRVINMAENVSPDIRERVQSSIKELGYYPNIAARSLVKRHMGSIAVLIRNLHSPFYTELIRGMEEGSMETDRTVVFCSIGKEQEFRDKSIQFLTNGVADAIILYGSRFTDGPIIERLYASHFPFLLVENNYQTLPVNQLLIDNTGGARSAIEYLISLGHRRIAHFMGDPNKKVNLDRFNGYTETMRIHGLSIGAADITNIYSDYDLAYQAAFDLMGQTPDTRPTAIFCSNDRIALRSIQGIMDAGYSVPGDISVMGFDCQTNYELPYDGPAITSVKQPLYELGRDSIRYLTDILDNKEQTPLIKTYGTELVIKGSVGEAPAQGRPVNR</sequence>
<evidence type="ECO:0000256" key="2">
    <source>
        <dbReference type="ARBA" id="ARBA00023125"/>
    </source>
</evidence>
<dbReference type="RefSeq" id="WP_006782797.1">
    <property type="nucleotide sequence ID" value="NZ_CP040506.1"/>
</dbReference>
<dbReference type="PROSITE" id="PS00356">
    <property type="entry name" value="HTH_LACI_1"/>
    <property type="match status" value="1"/>
</dbReference>
<keyword evidence="6" id="KW-1185">Reference proteome</keyword>
<organism evidence="5 6">
    <name type="scientific">Hungatella hathewayi WAL-18680</name>
    <dbReference type="NCBI Taxonomy" id="742737"/>
    <lineage>
        <taxon>Bacteria</taxon>
        <taxon>Bacillati</taxon>
        <taxon>Bacillota</taxon>
        <taxon>Clostridia</taxon>
        <taxon>Lachnospirales</taxon>
        <taxon>Lachnospiraceae</taxon>
        <taxon>Hungatella</taxon>
    </lineage>
</organism>
<reference evidence="5 6" key="1">
    <citation type="submission" date="2011-08" db="EMBL/GenBank/DDBJ databases">
        <title>The Genome Sequence of Clostridium hathewayi WAL-18680.</title>
        <authorList>
            <consortium name="The Broad Institute Genome Sequencing Platform"/>
            <person name="Earl A."/>
            <person name="Ward D."/>
            <person name="Feldgarden M."/>
            <person name="Gevers D."/>
            <person name="Finegold S.M."/>
            <person name="Summanen P.H."/>
            <person name="Molitoris D.R."/>
            <person name="Song M."/>
            <person name="Daigneault M."/>
            <person name="Allen-Vercoe E."/>
            <person name="Young S.K."/>
            <person name="Zeng Q."/>
            <person name="Gargeya S."/>
            <person name="Fitzgerald M."/>
            <person name="Haas B."/>
            <person name="Abouelleil A."/>
            <person name="Alvarado L."/>
            <person name="Arachchi H.M."/>
            <person name="Berlin A."/>
            <person name="Brown A."/>
            <person name="Chapman S.B."/>
            <person name="Chen Z."/>
            <person name="Dunbar C."/>
            <person name="Freedman E."/>
            <person name="Gearin G."/>
            <person name="Gellesch M."/>
            <person name="Goldberg J."/>
            <person name="Griggs A."/>
            <person name="Gujja S."/>
            <person name="Heiman D."/>
            <person name="Howarth C."/>
            <person name="Larson L."/>
            <person name="Lui A."/>
            <person name="MacDonald P.J.P."/>
            <person name="Montmayeur A."/>
            <person name="Murphy C."/>
            <person name="Neiman D."/>
            <person name="Pearson M."/>
            <person name="Priest M."/>
            <person name="Roberts A."/>
            <person name="Saif S."/>
            <person name="Shea T."/>
            <person name="Shenoy N."/>
            <person name="Sisk P."/>
            <person name="Stolte C."/>
            <person name="Sykes S."/>
            <person name="Wortman J."/>
            <person name="Nusbaum C."/>
            <person name="Birren B."/>
        </authorList>
    </citation>
    <scope>NUCLEOTIDE SEQUENCE [LARGE SCALE GENOMIC DNA]</scope>
    <source>
        <strain evidence="5 6">WAL-18680</strain>
    </source>
</reference>
<dbReference type="Proteomes" id="UP000005384">
    <property type="component" value="Unassembled WGS sequence"/>
</dbReference>
<evidence type="ECO:0000256" key="3">
    <source>
        <dbReference type="ARBA" id="ARBA00023163"/>
    </source>
</evidence>
<keyword evidence="2" id="KW-0238">DNA-binding</keyword>
<evidence type="ECO:0000259" key="4">
    <source>
        <dbReference type="PROSITE" id="PS50932"/>
    </source>
</evidence>
<dbReference type="EMBL" id="ADLN01000122">
    <property type="protein sequence ID" value="EHI57214.1"/>
    <property type="molecule type" value="Genomic_DNA"/>
</dbReference>
<dbReference type="InterPro" id="IPR010982">
    <property type="entry name" value="Lambda_DNA-bd_dom_sf"/>
</dbReference>
<dbReference type="PATRIC" id="fig|742737.3.peg.4797"/>
<dbReference type="SUPFAM" id="SSF53822">
    <property type="entry name" value="Periplasmic binding protein-like I"/>
    <property type="match status" value="1"/>
</dbReference>
<dbReference type="SUPFAM" id="SSF47413">
    <property type="entry name" value="lambda repressor-like DNA-binding domains"/>
    <property type="match status" value="1"/>
</dbReference>
<dbReference type="PANTHER" id="PTHR30146:SF109">
    <property type="entry name" value="HTH-TYPE TRANSCRIPTIONAL REGULATOR GALS"/>
    <property type="match status" value="1"/>
</dbReference>
<protein>
    <recommendedName>
        <fullName evidence="4">HTH lacI-type domain-containing protein</fullName>
    </recommendedName>
</protein>
<comment type="caution">
    <text evidence="5">The sequence shown here is derived from an EMBL/GenBank/DDBJ whole genome shotgun (WGS) entry which is preliminary data.</text>
</comment>
<dbReference type="Gene3D" id="3.40.50.2300">
    <property type="match status" value="2"/>
</dbReference>
<dbReference type="GO" id="GO:0003700">
    <property type="term" value="F:DNA-binding transcription factor activity"/>
    <property type="evidence" value="ECO:0007669"/>
    <property type="project" value="TreeGrafter"/>
</dbReference>
<dbReference type="Pfam" id="PF00356">
    <property type="entry name" value="LacI"/>
    <property type="match status" value="1"/>
</dbReference>
<dbReference type="PRINTS" id="PR00036">
    <property type="entry name" value="HTHLACI"/>
</dbReference>
<dbReference type="AlphaFoldDB" id="G5IMT1"/>
<dbReference type="InterPro" id="IPR000843">
    <property type="entry name" value="HTH_LacI"/>
</dbReference>
<gene>
    <name evidence="5" type="ORF">HMPREF9473_04809</name>
</gene>
<evidence type="ECO:0000313" key="5">
    <source>
        <dbReference type="EMBL" id="EHI57214.1"/>
    </source>
</evidence>
<name>G5IMT1_9FIRM</name>
<dbReference type="GO" id="GO:0000976">
    <property type="term" value="F:transcription cis-regulatory region binding"/>
    <property type="evidence" value="ECO:0007669"/>
    <property type="project" value="TreeGrafter"/>
</dbReference>
<dbReference type="CDD" id="cd01392">
    <property type="entry name" value="HTH_LacI"/>
    <property type="match status" value="1"/>
</dbReference>